<dbReference type="InterPro" id="IPR036388">
    <property type="entry name" value="WH-like_DNA-bd_sf"/>
</dbReference>
<dbReference type="GO" id="GO:0003677">
    <property type="term" value="F:DNA binding"/>
    <property type="evidence" value="ECO:0007669"/>
    <property type="project" value="UniProtKB-KW"/>
</dbReference>
<dbReference type="AlphaFoldDB" id="A0A2T5MIR3"/>
<evidence type="ECO:0000313" key="6">
    <source>
        <dbReference type="EMBL" id="PTU32465.1"/>
    </source>
</evidence>
<feature type="domain" description="HTH lysR-type" evidence="5">
    <location>
        <begin position="6"/>
        <end position="63"/>
    </location>
</feature>
<dbReference type="PANTHER" id="PTHR30118:SF15">
    <property type="entry name" value="TRANSCRIPTIONAL REGULATORY PROTEIN"/>
    <property type="match status" value="1"/>
</dbReference>
<dbReference type="Pfam" id="PF03466">
    <property type="entry name" value="LysR_substrate"/>
    <property type="match status" value="1"/>
</dbReference>
<dbReference type="CDD" id="cd08417">
    <property type="entry name" value="PBP2_Nitroaromatics_like"/>
    <property type="match status" value="1"/>
</dbReference>
<dbReference type="Pfam" id="PF00126">
    <property type="entry name" value="HTH_1"/>
    <property type="match status" value="1"/>
</dbReference>
<dbReference type="Gene3D" id="1.10.10.10">
    <property type="entry name" value="Winged helix-like DNA-binding domain superfamily/Winged helix DNA-binding domain"/>
    <property type="match status" value="1"/>
</dbReference>
<dbReference type="InterPro" id="IPR037402">
    <property type="entry name" value="YidZ_PBP2"/>
</dbReference>
<evidence type="ECO:0000313" key="7">
    <source>
        <dbReference type="Proteomes" id="UP000244248"/>
    </source>
</evidence>
<evidence type="ECO:0000259" key="5">
    <source>
        <dbReference type="PROSITE" id="PS50931"/>
    </source>
</evidence>
<dbReference type="Gene3D" id="3.40.190.10">
    <property type="entry name" value="Periplasmic binding protein-like II"/>
    <property type="match status" value="2"/>
</dbReference>
<dbReference type="GO" id="GO:0003700">
    <property type="term" value="F:DNA-binding transcription factor activity"/>
    <property type="evidence" value="ECO:0007669"/>
    <property type="project" value="InterPro"/>
</dbReference>
<keyword evidence="3" id="KW-0238">DNA-binding</keyword>
<dbReference type="OrthoDB" id="6621790at2"/>
<dbReference type="InterPro" id="IPR000847">
    <property type="entry name" value="LysR_HTH_N"/>
</dbReference>
<keyword evidence="2" id="KW-0805">Transcription regulation</keyword>
<sequence length="301" mass="34359">MHLNRIDLNLFVVLDAIYTEGGITPAAKKLHLTQPAISHALGRLREMFGDPLFEREGRSMVPTPLARRVIEPLRRTLRSLEITLNEASQFDPASSEKRFTIAVRDVLESTLLPTFMQRVTKLAPKVEIAVVRANRRELESELSMGTIDAAMDVLLPLTDSVKRKRVALDPLVVVARKDHPSVKRKLNLVTYLKQNHILVSSRRAGPGLEDVELDRQGLQRRIRLRCQHYFSACRVVSQTDLILTMPESYARVAGPMFDNQIIALPFDMPTMDAYLYWHGNAETEPANRWLREQLIQSFEKQ</sequence>
<organism evidence="6 7">
    <name type="scientific">Stenotrophobium rhamnosiphilum</name>
    <dbReference type="NCBI Taxonomy" id="2029166"/>
    <lineage>
        <taxon>Bacteria</taxon>
        <taxon>Pseudomonadati</taxon>
        <taxon>Pseudomonadota</taxon>
        <taxon>Gammaproteobacteria</taxon>
        <taxon>Nevskiales</taxon>
        <taxon>Nevskiaceae</taxon>
        <taxon>Stenotrophobium</taxon>
    </lineage>
</organism>
<dbReference type="EMBL" id="QANS01000002">
    <property type="protein sequence ID" value="PTU32465.1"/>
    <property type="molecule type" value="Genomic_DNA"/>
</dbReference>
<dbReference type="Proteomes" id="UP000244248">
    <property type="component" value="Unassembled WGS sequence"/>
</dbReference>
<dbReference type="SUPFAM" id="SSF53850">
    <property type="entry name" value="Periplasmic binding protein-like II"/>
    <property type="match status" value="1"/>
</dbReference>
<keyword evidence="4" id="KW-0804">Transcription</keyword>
<dbReference type="PROSITE" id="PS50931">
    <property type="entry name" value="HTH_LYSR"/>
    <property type="match status" value="1"/>
</dbReference>
<keyword evidence="7" id="KW-1185">Reference proteome</keyword>
<dbReference type="InterPro" id="IPR050389">
    <property type="entry name" value="LysR-type_TF"/>
</dbReference>
<proteinExistence type="inferred from homology"/>
<dbReference type="PANTHER" id="PTHR30118">
    <property type="entry name" value="HTH-TYPE TRANSCRIPTIONAL REGULATOR LEUO-RELATED"/>
    <property type="match status" value="1"/>
</dbReference>
<evidence type="ECO:0000256" key="4">
    <source>
        <dbReference type="ARBA" id="ARBA00023163"/>
    </source>
</evidence>
<comment type="caution">
    <text evidence="6">The sequence shown here is derived from an EMBL/GenBank/DDBJ whole genome shotgun (WGS) entry which is preliminary data.</text>
</comment>
<reference evidence="6 7" key="1">
    <citation type="submission" date="2018-04" db="EMBL/GenBank/DDBJ databases">
        <title>Novel species isolated from glacier.</title>
        <authorList>
            <person name="Liu Q."/>
            <person name="Xin Y.-H."/>
        </authorList>
    </citation>
    <scope>NUCLEOTIDE SEQUENCE [LARGE SCALE GENOMIC DNA]</scope>
    <source>
        <strain evidence="6 7">GT1R17</strain>
    </source>
</reference>
<evidence type="ECO:0000256" key="1">
    <source>
        <dbReference type="ARBA" id="ARBA00009437"/>
    </source>
</evidence>
<protein>
    <submittedName>
        <fullName evidence="6">LysR family transcriptional regulator</fullName>
    </submittedName>
</protein>
<dbReference type="InterPro" id="IPR005119">
    <property type="entry name" value="LysR_subst-bd"/>
</dbReference>
<dbReference type="SUPFAM" id="SSF46785">
    <property type="entry name" value="Winged helix' DNA-binding domain"/>
    <property type="match status" value="1"/>
</dbReference>
<dbReference type="InterPro" id="IPR036390">
    <property type="entry name" value="WH_DNA-bd_sf"/>
</dbReference>
<name>A0A2T5MIR3_9GAMM</name>
<gene>
    <name evidence="6" type="ORF">CJD38_07415</name>
</gene>
<comment type="similarity">
    <text evidence="1">Belongs to the LysR transcriptional regulatory family.</text>
</comment>
<evidence type="ECO:0000256" key="2">
    <source>
        <dbReference type="ARBA" id="ARBA00023015"/>
    </source>
</evidence>
<dbReference type="PRINTS" id="PR00039">
    <property type="entry name" value="HTHLYSR"/>
</dbReference>
<accession>A0A2T5MIR3</accession>
<evidence type="ECO:0000256" key="3">
    <source>
        <dbReference type="ARBA" id="ARBA00023125"/>
    </source>
</evidence>
<dbReference type="RefSeq" id="WP_107939662.1">
    <property type="nucleotide sequence ID" value="NZ_QANS01000002.1"/>
</dbReference>